<feature type="region of interest" description="Disordered" evidence="1">
    <location>
        <begin position="1"/>
        <end position="22"/>
    </location>
</feature>
<accession>A0A0N5DB54</accession>
<dbReference type="OrthoDB" id="5843400at2759"/>
<reference evidence="4" key="1">
    <citation type="submission" date="2017-02" db="UniProtKB">
        <authorList>
            <consortium name="WormBaseParasite"/>
        </authorList>
    </citation>
    <scope>IDENTIFICATION</scope>
</reference>
<sequence>MLRQLLSSANGTASSNYDHCSTLPLTSRYSENSTMLLPTSPVMQSSLIQQQQPLPVHQQQQQPPTVLQQQPHTANLPTQNHQFREWIGNDKNLATLENMSLAGYSMQSSAPTNNLGIADANNDLNGTTELFSSTYAMLSADNVFSWNFWDEQSRFSQNANEMQLSMNRQDFGYPVHTTAPGCSSNTRSVHLRESFYCFSFNFILISFSALWDVL</sequence>
<dbReference type="STRING" id="103827.A0A0N5DB54"/>
<evidence type="ECO:0000313" key="4">
    <source>
        <dbReference type="WBParaSite" id="TCLT_0001041601-mRNA-1"/>
    </source>
</evidence>
<gene>
    <name evidence="2" type="ORF">TCLT_LOCUS10405</name>
</gene>
<dbReference type="WBParaSite" id="TCLT_0001041601-mRNA-1">
    <property type="protein sequence ID" value="TCLT_0001041601-mRNA-1"/>
    <property type="gene ID" value="TCLT_0001041601"/>
</dbReference>
<dbReference type="AlphaFoldDB" id="A0A0N5DB54"/>
<dbReference type="Proteomes" id="UP000276776">
    <property type="component" value="Unassembled WGS sequence"/>
</dbReference>
<evidence type="ECO:0000313" key="2">
    <source>
        <dbReference type="EMBL" id="VDN08094.1"/>
    </source>
</evidence>
<dbReference type="EMBL" id="UYYF01005095">
    <property type="protein sequence ID" value="VDN08094.1"/>
    <property type="molecule type" value="Genomic_DNA"/>
</dbReference>
<evidence type="ECO:0000313" key="3">
    <source>
        <dbReference type="Proteomes" id="UP000276776"/>
    </source>
</evidence>
<feature type="compositionally biased region" description="Low complexity" evidence="1">
    <location>
        <begin position="49"/>
        <end position="73"/>
    </location>
</feature>
<keyword evidence="3" id="KW-1185">Reference proteome</keyword>
<name>A0A0N5DB54_THECL</name>
<organism evidence="4">
    <name type="scientific">Thelazia callipaeda</name>
    <name type="common">Oriental eyeworm</name>
    <name type="synonym">Parasitic nematode</name>
    <dbReference type="NCBI Taxonomy" id="103827"/>
    <lineage>
        <taxon>Eukaryota</taxon>
        <taxon>Metazoa</taxon>
        <taxon>Ecdysozoa</taxon>
        <taxon>Nematoda</taxon>
        <taxon>Chromadorea</taxon>
        <taxon>Rhabditida</taxon>
        <taxon>Spirurina</taxon>
        <taxon>Spiruromorpha</taxon>
        <taxon>Thelazioidea</taxon>
        <taxon>Thelaziidae</taxon>
        <taxon>Thelazia</taxon>
    </lineage>
</organism>
<evidence type="ECO:0000256" key="1">
    <source>
        <dbReference type="SAM" id="MobiDB-lite"/>
    </source>
</evidence>
<reference evidence="2 3" key="2">
    <citation type="submission" date="2018-11" db="EMBL/GenBank/DDBJ databases">
        <authorList>
            <consortium name="Pathogen Informatics"/>
        </authorList>
    </citation>
    <scope>NUCLEOTIDE SEQUENCE [LARGE SCALE GENOMIC DNA]</scope>
</reference>
<protein>
    <submittedName>
        <fullName evidence="4">Transcription factor</fullName>
    </submittedName>
</protein>
<feature type="region of interest" description="Disordered" evidence="1">
    <location>
        <begin position="49"/>
        <end position="79"/>
    </location>
</feature>
<proteinExistence type="predicted"/>